<dbReference type="InterPro" id="IPR006311">
    <property type="entry name" value="TAT_signal"/>
</dbReference>
<dbReference type="GO" id="GO:0042597">
    <property type="term" value="C:periplasmic space"/>
    <property type="evidence" value="ECO:0007669"/>
    <property type="project" value="UniProtKB-SubCell"/>
</dbReference>
<evidence type="ECO:0000313" key="5">
    <source>
        <dbReference type="EMBL" id="ACE94883.1"/>
    </source>
</evidence>
<feature type="domain" description="Solute-binding protein family 3/N-terminal" evidence="4">
    <location>
        <begin position="47"/>
        <end position="266"/>
    </location>
</feature>
<dbReference type="PROSITE" id="PS51318">
    <property type="entry name" value="TAT"/>
    <property type="match status" value="1"/>
</dbReference>
<dbReference type="Proteomes" id="UP000008817">
    <property type="component" value="Plasmid pC"/>
</dbReference>
<accession>B3Q479</accession>
<feature type="signal peptide" evidence="3">
    <location>
        <begin position="1"/>
        <end position="36"/>
    </location>
</feature>
<dbReference type="SUPFAM" id="SSF53850">
    <property type="entry name" value="Periplasmic binding protein-like II"/>
    <property type="match status" value="1"/>
</dbReference>
<evidence type="ECO:0000259" key="4">
    <source>
        <dbReference type="SMART" id="SM00062"/>
    </source>
</evidence>
<dbReference type="Pfam" id="PF00497">
    <property type="entry name" value="SBP_bac_3"/>
    <property type="match status" value="1"/>
</dbReference>
<dbReference type="Gene3D" id="3.40.190.10">
    <property type="entry name" value="Periplasmic binding protein-like II"/>
    <property type="match status" value="2"/>
</dbReference>
<dbReference type="KEGG" id="rec:RHECIAT_PC0000810"/>
<dbReference type="PANTHER" id="PTHR35936:SF17">
    <property type="entry name" value="ARGININE-BINDING EXTRACELLULAR PROTEIN ARTP"/>
    <property type="match status" value="1"/>
</dbReference>
<keyword evidence="2 3" id="KW-0732">Signal</keyword>
<evidence type="ECO:0000313" key="6">
    <source>
        <dbReference type="Proteomes" id="UP000008817"/>
    </source>
</evidence>
<dbReference type="HOGENOM" id="CLU_019602_18_4_5"/>
<gene>
    <name evidence="5" type="ordered locus">RHECIAT_PC0000810</name>
</gene>
<dbReference type="EMBL" id="CP001077">
    <property type="protein sequence ID" value="ACE94883.1"/>
    <property type="molecule type" value="Genomic_DNA"/>
</dbReference>
<name>B3Q479_RHIE6</name>
<sequence length="282" mass="30308">MFNKKSALGRRTFLAFSSLALAIAFTGASHIRQAGAATLDEIKKKGTITFGIVTDQPPFSFINASGQNEGYDIDLSKLMAKELGVEAAYVPITSANRIPQLMTGKVDMLICVMGVYPDRAKVVQYVAPYAEINAAIYGPKDGGVTKVEELSGHSIAVEKGSSMDKAVTDAAPKDATIQRFDDASSAVQALLSGQVEYLGSYSHQFGGVEKAAPGKYAQKIVLSTEYEGIAVRPKSEELGKWAGEFMSKHKKDGTLNDLYQKHFGAPFPEMPASMDGITFTMN</sequence>
<feature type="chain" id="PRO_5002797130" evidence="3">
    <location>
        <begin position="37"/>
        <end position="282"/>
    </location>
</feature>
<proteinExistence type="predicted"/>
<dbReference type="AlphaFoldDB" id="B3Q479"/>
<reference evidence="5 6" key="1">
    <citation type="submission" date="2008-04" db="EMBL/GenBank/DDBJ databases">
        <title>Genome diversity and DNA divergence of Rhizobium etli.</title>
        <authorList>
            <person name="Gonzalez V."/>
            <person name="Acosta J.L."/>
            <person name="Santamaria R.I."/>
            <person name="Bustos P."/>
            <person name="Hernandez-Gonzalez I.L."/>
            <person name="Fernandez J.L."/>
            <person name="Diaz R."/>
            <person name="Flores M."/>
            <person name="Mora J."/>
            <person name="Palacios R."/>
            <person name="Davila G."/>
        </authorList>
    </citation>
    <scope>NUCLEOTIDE SEQUENCE [LARGE SCALE GENOMIC DNA]</scope>
    <source>
        <strain evidence="6">CIAT 652</strain>
        <plasmid evidence="6">Plasmid pC</plasmid>
    </source>
</reference>
<dbReference type="SMART" id="SM00062">
    <property type="entry name" value="PBPb"/>
    <property type="match status" value="1"/>
</dbReference>
<dbReference type="PANTHER" id="PTHR35936">
    <property type="entry name" value="MEMBRANE-BOUND LYTIC MUREIN TRANSGLYCOSYLASE F"/>
    <property type="match status" value="1"/>
</dbReference>
<keyword evidence="5" id="KW-0614">Plasmid</keyword>
<geneLocation type="plasmid" evidence="5 6">
    <name>pC</name>
</geneLocation>
<comment type="subcellular location">
    <subcellularLocation>
        <location evidence="1">Periplasm</location>
    </subcellularLocation>
</comment>
<dbReference type="CDD" id="cd01072">
    <property type="entry name" value="PBP2_SMa0082_like"/>
    <property type="match status" value="1"/>
</dbReference>
<evidence type="ECO:0000256" key="2">
    <source>
        <dbReference type="ARBA" id="ARBA00022729"/>
    </source>
</evidence>
<protein>
    <submittedName>
        <fullName evidence="5">Probable amino acid ABC transporter, substrate-binding protein</fullName>
    </submittedName>
</protein>
<evidence type="ECO:0000256" key="3">
    <source>
        <dbReference type="SAM" id="SignalP"/>
    </source>
</evidence>
<evidence type="ECO:0000256" key="1">
    <source>
        <dbReference type="ARBA" id="ARBA00004418"/>
    </source>
</evidence>
<organism evidence="5 6">
    <name type="scientific">Rhizobium etli (strain CIAT 652)</name>
    <dbReference type="NCBI Taxonomy" id="491916"/>
    <lineage>
        <taxon>Bacteria</taxon>
        <taxon>Pseudomonadati</taxon>
        <taxon>Pseudomonadota</taxon>
        <taxon>Alphaproteobacteria</taxon>
        <taxon>Hyphomicrobiales</taxon>
        <taxon>Rhizobiaceae</taxon>
        <taxon>Rhizobium/Agrobacterium group</taxon>
        <taxon>Rhizobium</taxon>
    </lineage>
</organism>
<dbReference type="eggNOG" id="COG0834">
    <property type="taxonomic scope" value="Bacteria"/>
</dbReference>
<dbReference type="InterPro" id="IPR001638">
    <property type="entry name" value="Solute-binding_3/MltF_N"/>
</dbReference>